<proteinExistence type="predicted"/>
<sequence length="332" mass="36271">MSAPSSTQWGDIVGSGSGQGRIGAYVTSSSTQTNTTVTMQVWFWTKYGVQDSYNDFNYSFTDTGVINIGSKNIVHSNNSGSGWSTNNQTHIGTYSETYSRGTSSRTISCAADFSGFEVISGSGWVDVKHTIPVLNKYTITYNANGGTGAPSSHSYFYGYDTTLSSTIPTKTGYKFLGWSLSSTATSPSYQPGQKWGGTNASNYTLYAVWELIRFNLTYDAGTNGGVILPENTPTKTIRVAYRDEIGNLPSASKPNHKLVGWNYNSDGSGNSVYSHDLILKDTTIYAQFKLNANCRIKIDKKYKLGLMCLKINGQYKIGTVFAKKDSKYMKSS</sequence>
<dbReference type="NCBIfam" id="TIGR02543">
    <property type="entry name" value="List_Bact_rpt"/>
    <property type="match status" value="1"/>
</dbReference>
<reference evidence="2" key="1">
    <citation type="journal article" date="2021" name="Proc. Natl. Acad. Sci. U.S.A.">
        <title>A Catalog of Tens of Thousands of Viruses from Human Metagenomes Reveals Hidden Associations with Chronic Diseases.</title>
        <authorList>
            <person name="Tisza M.J."/>
            <person name="Buck C.B."/>
        </authorList>
    </citation>
    <scope>NUCLEOTIDE SEQUENCE</scope>
    <source>
        <strain evidence="2">CtJLl6</strain>
    </source>
</reference>
<dbReference type="InterPro" id="IPR013378">
    <property type="entry name" value="InlB-like_B-rpt"/>
</dbReference>
<name>A0A8S5SBW2_9CAUD</name>
<dbReference type="InterPro" id="IPR042229">
    <property type="entry name" value="Listeria/Bacterioides_rpt_sf"/>
</dbReference>
<comment type="subcellular location">
    <subcellularLocation>
        <location evidence="1">Cell envelope</location>
    </subcellularLocation>
</comment>
<dbReference type="Gene3D" id="2.60.40.4270">
    <property type="entry name" value="Listeria-Bacteroides repeat domain"/>
    <property type="match status" value="2"/>
</dbReference>
<dbReference type="EMBL" id="BK032565">
    <property type="protein sequence ID" value="DAF48194.1"/>
    <property type="molecule type" value="Genomic_DNA"/>
</dbReference>
<protein>
    <submittedName>
        <fullName evidence="2">Uncharacterized protein</fullName>
    </submittedName>
</protein>
<evidence type="ECO:0000313" key="2">
    <source>
        <dbReference type="EMBL" id="DAF48194.1"/>
    </source>
</evidence>
<organism evidence="2">
    <name type="scientific">Siphoviridae sp. ctJLl6</name>
    <dbReference type="NCBI Taxonomy" id="2827836"/>
    <lineage>
        <taxon>Viruses</taxon>
        <taxon>Duplodnaviria</taxon>
        <taxon>Heunggongvirae</taxon>
        <taxon>Uroviricota</taxon>
        <taxon>Caudoviricetes</taxon>
    </lineage>
</organism>
<accession>A0A8S5SBW2</accession>
<dbReference type="Pfam" id="PF09479">
    <property type="entry name" value="Flg_new"/>
    <property type="match status" value="2"/>
</dbReference>
<evidence type="ECO:0000256" key="1">
    <source>
        <dbReference type="ARBA" id="ARBA00004196"/>
    </source>
</evidence>